<dbReference type="InterPro" id="IPR038293">
    <property type="entry name" value="ATPase_inh_sub_z_sf"/>
</dbReference>
<dbReference type="PIRSF" id="PIRSF031780">
    <property type="entry name" value="UCP031780"/>
    <property type="match status" value="1"/>
</dbReference>
<dbReference type="AlphaFoldDB" id="A0A917C4M5"/>
<organism evidence="1 2">
    <name type="scientific">Terasakiella brassicae</name>
    <dbReference type="NCBI Taxonomy" id="1634917"/>
    <lineage>
        <taxon>Bacteria</taxon>
        <taxon>Pseudomonadati</taxon>
        <taxon>Pseudomonadota</taxon>
        <taxon>Alphaproteobacteria</taxon>
        <taxon>Rhodospirillales</taxon>
        <taxon>Terasakiellaceae</taxon>
        <taxon>Terasakiella</taxon>
    </lineage>
</organism>
<sequence>MSDIARTIREREQAFEAQYKLDEEQNFKIRARRDHLFGTWVAEKLGLQGEEAQNYAIEAAQLDLEEAGDGNLIEKVISDLSLAGRNVSSDEILTALTSALSDAQKSFASEYPNALDQDHHL</sequence>
<dbReference type="EMBL" id="BMHV01000023">
    <property type="protein sequence ID" value="GGF72117.1"/>
    <property type="molecule type" value="Genomic_DNA"/>
</dbReference>
<reference evidence="1" key="1">
    <citation type="journal article" date="2014" name="Int. J. Syst. Evol. Microbiol.">
        <title>Complete genome sequence of Corynebacterium casei LMG S-19264T (=DSM 44701T), isolated from a smear-ripened cheese.</title>
        <authorList>
            <consortium name="US DOE Joint Genome Institute (JGI-PGF)"/>
            <person name="Walter F."/>
            <person name="Albersmeier A."/>
            <person name="Kalinowski J."/>
            <person name="Ruckert C."/>
        </authorList>
    </citation>
    <scope>NUCLEOTIDE SEQUENCE</scope>
    <source>
        <strain evidence="1">CGMCC 1.15254</strain>
    </source>
</reference>
<dbReference type="InterPro" id="IPR009945">
    <property type="entry name" value="ATPase_inh_sub_z"/>
</dbReference>
<evidence type="ECO:0008006" key="3">
    <source>
        <dbReference type="Google" id="ProtNLM"/>
    </source>
</evidence>
<keyword evidence="2" id="KW-1185">Reference proteome</keyword>
<name>A0A917C4M5_9PROT</name>
<dbReference type="Gene3D" id="1.10.790.20">
    <property type="entry name" value="Domain of unknown function DUF1476"/>
    <property type="match status" value="1"/>
</dbReference>
<protein>
    <recommendedName>
        <fullName evidence="3">Aldolase</fullName>
    </recommendedName>
</protein>
<dbReference type="Proteomes" id="UP000632498">
    <property type="component" value="Unassembled WGS sequence"/>
</dbReference>
<dbReference type="Pfam" id="PF07345">
    <property type="entry name" value="ATPaseInh_sub_z"/>
    <property type="match status" value="1"/>
</dbReference>
<evidence type="ECO:0000313" key="1">
    <source>
        <dbReference type="EMBL" id="GGF72117.1"/>
    </source>
</evidence>
<accession>A0A917C4M5</accession>
<evidence type="ECO:0000313" key="2">
    <source>
        <dbReference type="Proteomes" id="UP000632498"/>
    </source>
</evidence>
<gene>
    <name evidence="1" type="ORF">GCM10011332_27620</name>
</gene>
<proteinExistence type="predicted"/>
<comment type="caution">
    <text evidence="1">The sequence shown here is derived from an EMBL/GenBank/DDBJ whole genome shotgun (WGS) entry which is preliminary data.</text>
</comment>
<reference evidence="1" key="2">
    <citation type="submission" date="2020-09" db="EMBL/GenBank/DDBJ databases">
        <authorList>
            <person name="Sun Q."/>
            <person name="Zhou Y."/>
        </authorList>
    </citation>
    <scope>NUCLEOTIDE SEQUENCE</scope>
    <source>
        <strain evidence="1">CGMCC 1.15254</strain>
    </source>
</reference>
<dbReference type="RefSeq" id="WP_188666297.1">
    <property type="nucleotide sequence ID" value="NZ_BMHV01000023.1"/>
</dbReference>